<dbReference type="Gene3D" id="1.25.40.10">
    <property type="entry name" value="Tetratricopeptide repeat domain"/>
    <property type="match status" value="1"/>
</dbReference>
<dbReference type="Pfam" id="PF13432">
    <property type="entry name" value="TPR_16"/>
    <property type="match status" value="1"/>
</dbReference>
<evidence type="ECO:0000313" key="7">
    <source>
        <dbReference type="RefSeq" id="XP_035828833.1"/>
    </source>
</evidence>
<dbReference type="InterPro" id="IPR019734">
    <property type="entry name" value="TPR_rpt"/>
</dbReference>
<evidence type="ECO:0000256" key="5">
    <source>
        <dbReference type="SAM" id="Phobius"/>
    </source>
</evidence>
<keyword evidence="6" id="KW-1185">Reference proteome</keyword>
<evidence type="ECO:0000256" key="2">
    <source>
        <dbReference type="ARBA" id="ARBA00022803"/>
    </source>
</evidence>
<dbReference type="Pfam" id="PF13181">
    <property type="entry name" value="TPR_8"/>
    <property type="match status" value="1"/>
</dbReference>
<keyword evidence="1" id="KW-0677">Repeat</keyword>
<feature type="region of interest" description="Disordered" evidence="4">
    <location>
        <begin position="1"/>
        <end position="27"/>
    </location>
</feature>
<dbReference type="Pfam" id="PF00515">
    <property type="entry name" value="TPR_1"/>
    <property type="match status" value="1"/>
</dbReference>
<dbReference type="SMART" id="SM00028">
    <property type="entry name" value="TPR"/>
    <property type="match status" value="7"/>
</dbReference>
<feature type="transmembrane region" description="Helical" evidence="5">
    <location>
        <begin position="500"/>
        <end position="516"/>
    </location>
</feature>
<feature type="repeat" description="TPR" evidence="3">
    <location>
        <begin position="642"/>
        <end position="675"/>
    </location>
</feature>
<dbReference type="PANTHER" id="PTHR44227:SF3">
    <property type="entry name" value="PROTEIN O-MANNOSYL-TRANSFERASE TMTC4"/>
    <property type="match status" value="1"/>
</dbReference>
<feature type="repeat" description="TPR" evidence="3">
    <location>
        <begin position="608"/>
        <end position="641"/>
    </location>
</feature>
<feature type="compositionally biased region" description="Low complexity" evidence="4">
    <location>
        <begin position="1"/>
        <end position="20"/>
    </location>
</feature>
<feature type="repeat" description="TPR" evidence="3">
    <location>
        <begin position="744"/>
        <end position="777"/>
    </location>
</feature>
<protein>
    <submittedName>
        <fullName evidence="7">Protein O-mannosyl-transferase TMTC4</fullName>
    </submittedName>
</protein>
<dbReference type="InterPro" id="IPR052346">
    <property type="entry name" value="O-mannosyl-transferase_TMTC"/>
</dbReference>
<dbReference type="PANTHER" id="PTHR44227">
    <property type="match status" value="1"/>
</dbReference>
<evidence type="ECO:0000256" key="3">
    <source>
        <dbReference type="PROSITE-ProRule" id="PRU00339"/>
    </source>
</evidence>
<sequence>MKNRVNNNSNSNSYNNNNNNKSRWSDEDTTESSRATFFLDRCLPVPVLSPAVAAVVVFTAAVVCFANSYDGEFVFDDSEAIEANKDLLPSTPIGDLLVHDFWGRKLTNASHKSYRPLTVLTFRWSYWLAGGLHPIGFHVANIVLHGVVSVLSLPMFDLLFSGCYTHARPGERAAPRGSFLCALLFATHPVHTESVSAVVGRADLLCALFFILSFLSYVHGATQDSSRQPSSFSLAWLLVSVLLCAMATFSKEQGITVMGVCVAFDVLCICQVDLASVFGQSQSDTSPDTDGTTGHSNGSAGSKKCASPHAASWQRSLAVRVSLMVVSTLALLWLRFQVMGSSPPTFQVHDNPHSFVDGSLYRVCYHVLNSFVDSSLYRVCYHVVRFMYYIYTPLSVAFSIGYLVMLYGVCIHSFVDGSLYRVRCNVLNSFVDSSLYRIALNLALNLAMLVVPFVPASNLFFRVGFVVAERVLYLPLVGFCVLVVHGMARLCGSARHRQKCLAGFVLLLAVFMGRSIQRSNEWRSGMTLFRSGVSVCPLNAKVHYNIGKLLADSGEPHQAVERYRHAVHLNPVYDQAMNNLANILKDHGQDVEAEHWLDKAVAITPEFAAAWMNRGIVKASLKKYEEAEQSYRQALRHRRNYPDCYYNLGNLYLELQRSQEALTAYQNATMLRPSHWNAWNNAILLLDNLNLYDKAITMAQAALKILPEHPSLMYSLANVYGKKGDYAQGEKWYLAILRMDPNNANYHLNLGVLYHRWGKLKEAEVAYHKSLALQPDHQTAIDNLNLLRAKMKTDASR</sequence>
<reference evidence="7" key="1">
    <citation type="submission" date="2025-08" db="UniProtKB">
        <authorList>
            <consortium name="RefSeq"/>
        </authorList>
    </citation>
    <scope>IDENTIFICATION</scope>
</reference>
<dbReference type="Pfam" id="PF13424">
    <property type="entry name" value="TPR_12"/>
    <property type="match status" value="1"/>
</dbReference>
<feature type="transmembrane region" description="Helical" evidence="5">
    <location>
        <begin position="197"/>
        <end position="218"/>
    </location>
</feature>
<feature type="transmembrane region" description="Helical" evidence="5">
    <location>
        <begin position="471"/>
        <end position="488"/>
    </location>
</feature>
<feature type="transmembrane region" description="Helical" evidence="5">
    <location>
        <begin position="230"/>
        <end position="249"/>
    </location>
</feature>
<feature type="repeat" description="TPR" evidence="3">
    <location>
        <begin position="710"/>
        <end position="743"/>
    </location>
</feature>
<name>A0ABM1W2E0_APLCA</name>
<keyword evidence="2 3" id="KW-0802">TPR repeat</keyword>
<keyword evidence="5" id="KW-1133">Transmembrane helix</keyword>
<accession>A0ABM1W2E0</accession>
<dbReference type="SUPFAM" id="SSF48452">
    <property type="entry name" value="TPR-like"/>
    <property type="match status" value="2"/>
</dbReference>
<evidence type="ECO:0000256" key="4">
    <source>
        <dbReference type="SAM" id="MobiDB-lite"/>
    </source>
</evidence>
<feature type="transmembrane region" description="Helical" evidence="5">
    <location>
        <begin position="317"/>
        <end position="336"/>
    </location>
</feature>
<evidence type="ECO:0000256" key="1">
    <source>
        <dbReference type="ARBA" id="ARBA00022737"/>
    </source>
</evidence>
<dbReference type="PROSITE" id="PS50293">
    <property type="entry name" value="TPR_REGION"/>
    <property type="match status" value="1"/>
</dbReference>
<feature type="transmembrane region" description="Helical" evidence="5">
    <location>
        <begin position="435"/>
        <end position="456"/>
    </location>
</feature>
<dbReference type="InterPro" id="IPR011990">
    <property type="entry name" value="TPR-like_helical_dom_sf"/>
</dbReference>
<keyword evidence="5" id="KW-0472">Membrane</keyword>
<feature type="transmembrane region" description="Helical" evidence="5">
    <location>
        <begin position="135"/>
        <end position="161"/>
    </location>
</feature>
<proteinExistence type="predicted"/>
<feature type="region of interest" description="Disordered" evidence="4">
    <location>
        <begin position="281"/>
        <end position="304"/>
    </location>
</feature>
<dbReference type="RefSeq" id="XP_035828833.1">
    <property type="nucleotide sequence ID" value="XM_035972940.1"/>
</dbReference>
<feature type="transmembrane region" description="Helical" evidence="5">
    <location>
        <begin position="47"/>
        <end position="69"/>
    </location>
</feature>
<feature type="repeat" description="TPR" evidence="3">
    <location>
        <begin position="540"/>
        <end position="573"/>
    </location>
</feature>
<dbReference type="PROSITE" id="PS50005">
    <property type="entry name" value="TPR"/>
    <property type="match status" value="5"/>
</dbReference>
<organism evidence="6 7">
    <name type="scientific">Aplysia californica</name>
    <name type="common">California sea hare</name>
    <dbReference type="NCBI Taxonomy" id="6500"/>
    <lineage>
        <taxon>Eukaryota</taxon>
        <taxon>Metazoa</taxon>
        <taxon>Spiralia</taxon>
        <taxon>Lophotrochozoa</taxon>
        <taxon>Mollusca</taxon>
        <taxon>Gastropoda</taxon>
        <taxon>Heterobranchia</taxon>
        <taxon>Euthyneura</taxon>
        <taxon>Tectipleura</taxon>
        <taxon>Aplysiida</taxon>
        <taxon>Aplysioidea</taxon>
        <taxon>Aplysiidae</taxon>
        <taxon>Aplysia</taxon>
    </lineage>
</organism>
<evidence type="ECO:0000313" key="6">
    <source>
        <dbReference type="Proteomes" id="UP000694888"/>
    </source>
</evidence>
<dbReference type="Proteomes" id="UP000694888">
    <property type="component" value="Unplaced"/>
</dbReference>
<feature type="transmembrane region" description="Helical" evidence="5">
    <location>
        <begin position="388"/>
        <end position="415"/>
    </location>
</feature>
<feature type="compositionally biased region" description="Low complexity" evidence="4">
    <location>
        <begin position="281"/>
        <end position="294"/>
    </location>
</feature>
<gene>
    <name evidence="7" type="primary">LOC101852363</name>
</gene>
<dbReference type="GeneID" id="101852363"/>
<keyword evidence="5" id="KW-0812">Transmembrane</keyword>